<keyword evidence="5 8" id="KW-0479">Metal-binding</keyword>
<reference evidence="11 12" key="1">
    <citation type="submission" date="2022-10" db="EMBL/GenBank/DDBJ databases">
        <title>Aestuariibacter sp. AA17 isolated from Montipora capitata coral fragment.</title>
        <authorList>
            <person name="Emsley S.A."/>
            <person name="Pfannmuller K.M."/>
            <person name="Loughran R.M."/>
            <person name="Shlafstein M."/>
            <person name="Papke E."/>
            <person name="Saw J.H."/>
            <person name="Ushijima B."/>
            <person name="Videau P."/>
        </authorList>
    </citation>
    <scope>NUCLEOTIDE SEQUENCE [LARGE SCALE GENOMIC DNA]</scope>
    <source>
        <strain evidence="11 12">AA17</strain>
    </source>
</reference>
<dbReference type="CDD" id="cd00907">
    <property type="entry name" value="Bacterioferritin"/>
    <property type="match status" value="1"/>
</dbReference>
<sequence>MDGNKKVVSMLNEVLTAELTSINQYFLHARMFKNWGFSNLNEVCYKKSIKDMKQADDLIERILFLNGIPNLQALNKLYIGEEPVEMLECDLKFQLEQLPLLKKAIVLCENEKDFVTRELLEDILSYEEGHVDWLEAQQYQIDAITLENYLQSQIHEGDD</sequence>
<evidence type="ECO:0000256" key="1">
    <source>
        <dbReference type="ARBA" id="ARBA00001970"/>
    </source>
</evidence>
<evidence type="ECO:0000256" key="7">
    <source>
        <dbReference type="ARBA" id="ARBA00036243"/>
    </source>
</evidence>
<evidence type="ECO:0000313" key="11">
    <source>
        <dbReference type="EMBL" id="MCV2884203.1"/>
    </source>
</evidence>
<dbReference type="InterPro" id="IPR002024">
    <property type="entry name" value="Bacterioferritin"/>
</dbReference>
<dbReference type="PIRSF" id="PIRSF002560">
    <property type="entry name" value="Bacterioferritin"/>
    <property type="match status" value="1"/>
</dbReference>
<keyword evidence="4 9" id="KW-0349">Heme</keyword>
<evidence type="ECO:0000256" key="3">
    <source>
        <dbReference type="ARBA" id="ARBA00022434"/>
    </source>
</evidence>
<comment type="catalytic activity">
    <reaction evidence="8">
        <text>4 Fe(2+) + O2 + 4 H(+) = 4 Fe(3+) + 2 H2O</text>
        <dbReference type="Rhea" id="RHEA:11148"/>
        <dbReference type="ChEBI" id="CHEBI:15377"/>
        <dbReference type="ChEBI" id="CHEBI:15378"/>
        <dbReference type="ChEBI" id="CHEBI:15379"/>
        <dbReference type="ChEBI" id="CHEBI:29033"/>
        <dbReference type="ChEBI" id="CHEBI:29034"/>
        <dbReference type="EC" id="1.16.3.1"/>
    </reaction>
</comment>
<evidence type="ECO:0000256" key="6">
    <source>
        <dbReference type="ARBA" id="ARBA00023004"/>
    </source>
</evidence>
<organism evidence="11 12">
    <name type="scientific">Fluctibacter corallii</name>
    <dbReference type="NCBI Taxonomy" id="2984329"/>
    <lineage>
        <taxon>Bacteria</taxon>
        <taxon>Pseudomonadati</taxon>
        <taxon>Pseudomonadota</taxon>
        <taxon>Gammaproteobacteria</taxon>
        <taxon>Alteromonadales</taxon>
        <taxon>Alteromonadaceae</taxon>
        <taxon>Fluctibacter</taxon>
    </lineage>
</organism>
<dbReference type="SUPFAM" id="SSF47240">
    <property type="entry name" value="Ferritin-like"/>
    <property type="match status" value="1"/>
</dbReference>
<dbReference type="Pfam" id="PF00210">
    <property type="entry name" value="Ferritin"/>
    <property type="match status" value="1"/>
</dbReference>
<accession>A0ABT3A6H8</accession>
<evidence type="ECO:0000313" key="12">
    <source>
        <dbReference type="Proteomes" id="UP001652504"/>
    </source>
</evidence>
<dbReference type="InterPro" id="IPR009078">
    <property type="entry name" value="Ferritin-like_SF"/>
</dbReference>
<keyword evidence="3 8" id="KW-0409">Iron storage</keyword>
<dbReference type="InterPro" id="IPR009040">
    <property type="entry name" value="Ferritin-like_diiron"/>
</dbReference>
<dbReference type="InterPro" id="IPR012347">
    <property type="entry name" value="Ferritin-like"/>
</dbReference>
<dbReference type="GO" id="GO:0004322">
    <property type="term" value="F:ferroxidase activity"/>
    <property type="evidence" value="ECO:0007669"/>
    <property type="project" value="UniProtKB-EC"/>
</dbReference>
<proteinExistence type="inferred from homology"/>
<evidence type="ECO:0000256" key="4">
    <source>
        <dbReference type="ARBA" id="ARBA00022617"/>
    </source>
</evidence>
<comment type="caution">
    <text evidence="11">The sequence shown here is derived from an EMBL/GenBank/DDBJ whole genome shotgun (WGS) entry which is preliminary data.</text>
</comment>
<comment type="catalytic activity">
    <reaction evidence="7">
        <text>Fe(2+)(in) = Fe(2+)(out)</text>
        <dbReference type="Rhea" id="RHEA:28486"/>
        <dbReference type="ChEBI" id="CHEBI:29033"/>
    </reaction>
</comment>
<evidence type="ECO:0000256" key="2">
    <source>
        <dbReference type="ARBA" id="ARBA00008093"/>
    </source>
</evidence>
<keyword evidence="12" id="KW-1185">Reference proteome</keyword>
<dbReference type="InterPro" id="IPR008331">
    <property type="entry name" value="Ferritin_DPS_dom"/>
</dbReference>
<dbReference type="Proteomes" id="UP001652504">
    <property type="component" value="Unassembled WGS sequence"/>
</dbReference>
<feature type="domain" description="Ferritin-like diiron" evidence="10">
    <location>
        <begin position="1"/>
        <end position="145"/>
    </location>
</feature>
<dbReference type="Gene3D" id="1.20.1260.10">
    <property type="match status" value="1"/>
</dbReference>
<keyword evidence="6 8" id="KW-0408">Iron</keyword>
<comment type="similarity">
    <text evidence="2 8 9">Belongs to the bacterioferritin family.</text>
</comment>
<dbReference type="PROSITE" id="PS00549">
    <property type="entry name" value="BACTERIOFERRITIN"/>
    <property type="match status" value="1"/>
</dbReference>
<evidence type="ECO:0000256" key="5">
    <source>
        <dbReference type="ARBA" id="ARBA00022723"/>
    </source>
</evidence>
<dbReference type="PANTHER" id="PTHR30295">
    <property type="entry name" value="BACTERIOFERRITIN"/>
    <property type="match status" value="1"/>
</dbReference>
<gene>
    <name evidence="11" type="primary">bfr</name>
    <name evidence="11" type="ORF">OE749_05810</name>
</gene>
<dbReference type="PRINTS" id="PR00601">
    <property type="entry name" value="BACFERRITIN"/>
</dbReference>
<comment type="function">
    <text evidence="8">Iron-storage protein, whose ferroxidase center binds Fe(2+), oxidizes it using dioxygen to Fe(3+), and participates in the subsequent Fe(3+) oxide mineral core formation within the central cavity of the BFR protein shell.</text>
</comment>
<evidence type="ECO:0000259" key="10">
    <source>
        <dbReference type="PROSITE" id="PS50905"/>
    </source>
</evidence>
<dbReference type="PROSITE" id="PS50905">
    <property type="entry name" value="FERRITIN_LIKE"/>
    <property type="match status" value="1"/>
</dbReference>
<dbReference type="EMBL" id="JAOWKX010000002">
    <property type="protein sequence ID" value="MCV2884203.1"/>
    <property type="molecule type" value="Genomic_DNA"/>
</dbReference>
<dbReference type="EC" id="1.16.3.1" evidence="8"/>
<dbReference type="RefSeq" id="WP_263711409.1">
    <property type="nucleotide sequence ID" value="NZ_JAOWKX010000002.1"/>
</dbReference>
<keyword evidence="11" id="KW-0560">Oxidoreductase</keyword>
<protein>
    <recommendedName>
        <fullName evidence="8 9">Bacterioferritin</fullName>
        <ecNumber evidence="8">1.16.3.1</ecNumber>
    </recommendedName>
</protein>
<comment type="cofactor">
    <cofactor evidence="1">
        <name>heme b</name>
        <dbReference type="ChEBI" id="CHEBI:60344"/>
    </cofactor>
</comment>
<name>A0ABT3A6H8_9ALTE</name>
<evidence type="ECO:0000256" key="8">
    <source>
        <dbReference type="PIRNR" id="PIRNR002560"/>
    </source>
</evidence>
<dbReference type="PANTHER" id="PTHR30295:SF0">
    <property type="entry name" value="BACTERIOFERRITIN"/>
    <property type="match status" value="1"/>
</dbReference>
<evidence type="ECO:0000256" key="9">
    <source>
        <dbReference type="RuleBase" id="RU000623"/>
    </source>
</evidence>
<dbReference type="NCBIfam" id="TIGR00754">
    <property type="entry name" value="bfr"/>
    <property type="match status" value="1"/>
</dbReference>